<proteinExistence type="predicted"/>
<dbReference type="OrthoDB" id="582924at2"/>
<dbReference type="AlphaFoldDB" id="A0A2T1C2U8"/>
<comment type="caution">
    <text evidence="2">The sequence shown here is derived from an EMBL/GenBank/DDBJ whole genome shotgun (WGS) entry which is preliminary data.</text>
</comment>
<evidence type="ECO:0008006" key="4">
    <source>
        <dbReference type="Google" id="ProtNLM"/>
    </source>
</evidence>
<protein>
    <recommendedName>
        <fullName evidence="4">Prepilin-type cleavage/methylation domain-containing protein</fullName>
    </recommendedName>
</protein>
<dbReference type="NCBIfam" id="TIGR02532">
    <property type="entry name" value="IV_pilin_GFxxxE"/>
    <property type="match status" value="1"/>
</dbReference>
<dbReference type="Pfam" id="PF07963">
    <property type="entry name" value="N_methyl"/>
    <property type="match status" value="1"/>
</dbReference>
<sequence length="282" mass="30675">MKKPFHPIHQDGFTLIELLIAASLSVILMLIATYGLSVIVQANQKGEAKSLSRNNLNRAIEFISDEVKTANSVTSTAPSWSLGWNLGGGLPQPKLYLEIPLNLESINESNDKIQITNHQFSKKDAVTFTGDAATLAKLSPSLLPNTVYYLIKNDKDNFQLATSPANVDSGTQIDLVSDSTSQIGINRLVIYYLRDSTGTWLKKKTINRSTGSCVTSSCDVLVDSIATKDKNISTQDGFNVQITSSRQVAINITSQLTDDNSPRPDDLEKVSAEVFARPTAAP</sequence>
<evidence type="ECO:0000313" key="3">
    <source>
        <dbReference type="Proteomes" id="UP000238762"/>
    </source>
</evidence>
<keyword evidence="3" id="KW-1185">Reference proteome</keyword>
<reference evidence="2 3" key="2">
    <citation type="submission" date="2018-03" db="EMBL/GenBank/DDBJ databases">
        <title>The ancient ancestry and fast evolution of plastids.</title>
        <authorList>
            <person name="Moore K.R."/>
            <person name="Magnabosco C."/>
            <person name="Momper L."/>
            <person name="Gold D.A."/>
            <person name="Bosak T."/>
            <person name="Fournier G.P."/>
        </authorList>
    </citation>
    <scope>NUCLEOTIDE SEQUENCE [LARGE SCALE GENOMIC DNA]</scope>
    <source>
        <strain evidence="2 3">CCAP 1448/3</strain>
    </source>
</reference>
<name>A0A2T1C2U8_9CYAN</name>
<dbReference type="EMBL" id="PVWJ01000057">
    <property type="protein sequence ID" value="PSB02534.1"/>
    <property type="molecule type" value="Genomic_DNA"/>
</dbReference>
<keyword evidence="1" id="KW-0812">Transmembrane</keyword>
<feature type="transmembrane region" description="Helical" evidence="1">
    <location>
        <begin position="12"/>
        <end position="36"/>
    </location>
</feature>
<dbReference type="InterPro" id="IPR012902">
    <property type="entry name" value="N_methyl_site"/>
</dbReference>
<dbReference type="Proteomes" id="UP000238762">
    <property type="component" value="Unassembled WGS sequence"/>
</dbReference>
<keyword evidence="1" id="KW-0472">Membrane</keyword>
<evidence type="ECO:0000313" key="2">
    <source>
        <dbReference type="EMBL" id="PSB02534.1"/>
    </source>
</evidence>
<evidence type="ECO:0000256" key="1">
    <source>
        <dbReference type="SAM" id="Phobius"/>
    </source>
</evidence>
<accession>A0A2T1C2U8</accession>
<reference evidence="2 3" key="1">
    <citation type="submission" date="2018-02" db="EMBL/GenBank/DDBJ databases">
        <authorList>
            <person name="Cohen D.B."/>
            <person name="Kent A.D."/>
        </authorList>
    </citation>
    <scope>NUCLEOTIDE SEQUENCE [LARGE SCALE GENOMIC DNA]</scope>
    <source>
        <strain evidence="2 3">CCAP 1448/3</strain>
    </source>
</reference>
<gene>
    <name evidence="2" type="ORF">C7B64_12790</name>
</gene>
<dbReference type="RefSeq" id="WP_106289046.1">
    <property type="nucleotide sequence ID" value="NZ_CAWNTC010000059.1"/>
</dbReference>
<organism evidence="2 3">
    <name type="scientific">Merismopedia glauca CCAP 1448/3</name>
    <dbReference type="NCBI Taxonomy" id="1296344"/>
    <lineage>
        <taxon>Bacteria</taxon>
        <taxon>Bacillati</taxon>
        <taxon>Cyanobacteriota</taxon>
        <taxon>Cyanophyceae</taxon>
        <taxon>Synechococcales</taxon>
        <taxon>Merismopediaceae</taxon>
        <taxon>Merismopedia</taxon>
    </lineage>
</organism>
<keyword evidence="1" id="KW-1133">Transmembrane helix</keyword>